<evidence type="ECO:0000259" key="7">
    <source>
        <dbReference type="Pfam" id="PF00155"/>
    </source>
</evidence>
<dbReference type="RefSeq" id="WP_125150479.1">
    <property type="nucleotide sequence ID" value="NZ_UYIV01000001.1"/>
</dbReference>
<evidence type="ECO:0000256" key="4">
    <source>
        <dbReference type="ARBA" id="ARBA00022679"/>
    </source>
</evidence>
<feature type="domain" description="Aminotransferase class I/classII large" evidence="7">
    <location>
        <begin position="32"/>
        <end position="389"/>
    </location>
</feature>
<dbReference type="GO" id="GO:0008483">
    <property type="term" value="F:transaminase activity"/>
    <property type="evidence" value="ECO:0007669"/>
    <property type="project" value="UniProtKB-KW"/>
</dbReference>
<proteinExistence type="inferred from homology"/>
<gene>
    <name evidence="8" type="ORF">NCTC12929_00225</name>
</gene>
<evidence type="ECO:0000256" key="6">
    <source>
        <dbReference type="RuleBase" id="RU000481"/>
    </source>
</evidence>
<dbReference type="Pfam" id="PF00155">
    <property type="entry name" value="Aminotran_1_2"/>
    <property type="match status" value="1"/>
</dbReference>
<comment type="cofactor">
    <cofactor evidence="1 6">
        <name>pyridoxal 5'-phosphate</name>
        <dbReference type="ChEBI" id="CHEBI:597326"/>
    </cofactor>
</comment>
<dbReference type="FunFam" id="3.40.640.10:FF:000033">
    <property type="entry name" value="Aspartate aminotransferase"/>
    <property type="match status" value="1"/>
</dbReference>
<keyword evidence="4 6" id="KW-0808">Transferase</keyword>
<dbReference type="SUPFAM" id="SSF53383">
    <property type="entry name" value="PLP-dependent transferases"/>
    <property type="match status" value="1"/>
</dbReference>
<dbReference type="EMBL" id="UYIV01000001">
    <property type="protein sequence ID" value="VDH02769.1"/>
    <property type="molecule type" value="Genomic_DNA"/>
</dbReference>
<evidence type="ECO:0000256" key="2">
    <source>
        <dbReference type="ARBA" id="ARBA00007441"/>
    </source>
</evidence>
<name>A0A7Z8YLV3_9FLAO</name>
<comment type="caution">
    <text evidence="8">The sequence shown here is derived from an EMBL/GenBank/DDBJ whole genome shotgun (WGS) entry which is preliminary data.</text>
</comment>
<keyword evidence="3 6" id="KW-0032">Aminotransferase</keyword>
<reference evidence="8 9" key="1">
    <citation type="submission" date="2018-11" db="EMBL/GenBank/DDBJ databases">
        <authorList>
            <consortium name="Pathogen Informatics"/>
        </authorList>
    </citation>
    <scope>NUCLEOTIDE SEQUENCE [LARGE SCALE GENOMIC DNA]</scope>
    <source>
        <strain evidence="8 9">NCTC12929</strain>
    </source>
</reference>
<dbReference type="InterPro" id="IPR004839">
    <property type="entry name" value="Aminotransferase_I/II_large"/>
</dbReference>
<dbReference type="PANTHER" id="PTHR46383">
    <property type="entry name" value="ASPARTATE AMINOTRANSFERASE"/>
    <property type="match status" value="1"/>
</dbReference>
<evidence type="ECO:0000256" key="1">
    <source>
        <dbReference type="ARBA" id="ARBA00001933"/>
    </source>
</evidence>
<sequence length="401" mass="44757">MNLLSDRIHRLGYSQTFVMSNKVREMKAAGIDVISLTLGEPDFDVPEVVKQAAITAIHENYSHYSPVPGFIELREAIANKLKRDNGLDYSPQQICVSNGAKQAILNVLAAVINEGDEVLLPSPYWVSYDEMVKMMGGKSVFIPTSISSDFKMTAEQLENAITEKTKALLFSSPCNPSGSYYTHEELQSLVEILQKYPQITIISDEIYEYINYEEKTPSIAAFPEVYEQTAVINGMSKGFAMTGWRIGYSACPQWLAKACEKVQGQMTSGANTVAQRAAITALSTDPKEFEYMIKAFQERRDLVFDLMSEIPGFKVRKPKAAFYFFPDISFYLGKTINGTPIENADDFAMFLLENAFVGSVGGVSFGSPECIRFSYAASRENLIEAMRRIKECLEKAEIVAF</sequence>
<dbReference type="Gene3D" id="3.40.640.10">
    <property type="entry name" value="Type I PLP-dependent aspartate aminotransferase-like (Major domain)"/>
    <property type="match status" value="1"/>
</dbReference>
<evidence type="ECO:0000256" key="3">
    <source>
        <dbReference type="ARBA" id="ARBA00022576"/>
    </source>
</evidence>
<dbReference type="AlphaFoldDB" id="A0A7Z8YLV3"/>
<dbReference type="InterPro" id="IPR015421">
    <property type="entry name" value="PyrdxlP-dep_Trfase_major"/>
</dbReference>
<dbReference type="Proteomes" id="UP000270205">
    <property type="component" value="Unassembled WGS sequence"/>
</dbReference>
<dbReference type="PROSITE" id="PS00105">
    <property type="entry name" value="AA_TRANSFER_CLASS_1"/>
    <property type="match status" value="1"/>
</dbReference>
<evidence type="ECO:0000256" key="5">
    <source>
        <dbReference type="ARBA" id="ARBA00022898"/>
    </source>
</evidence>
<evidence type="ECO:0000313" key="8">
    <source>
        <dbReference type="EMBL" id="VDH02769.1"/>
    </source>
</evidence>
<organism evidence="8 9">
    <name type="scientific">Bergeyella zoohelcum</name>
    <dbReference type="NCBI Taxonomy" id="1015"/>
    <lineage>
        <taxon>Bacteria</taxon>
        <taxon>Pseudomonadati</taxon>
        <taxon>Bacteroidota</taxon>
        <taxon>Flavobacteriia</taxon>
        <taxon>Flavobacteriales</taxon>
        <taxon>Weeksellaceae</taxon>
        <taxon>Bergeyella</taxon>
    </lineage>
</organism>
<dbReference type="Gene3D" id="3.90.1150.10">
    <property type="entry name" value="Aspartate Aminotransferase, domain 1"/>
    <property type="match status" value="1"/>
</dbReference>
<dbReference type="InterPro" id="IPR015422">
    <property type="entry name" value="PyrdxlP-dep_Trfase_small"/>
</dbReference>
<dbReference type="GO" id="GO:0030170">
    <property type="term" value="F:pyridoxal phosphate binding"/>
    <property type="evidence" value="ECO:0007669"/>
    <property type="project" value="InterPro"/>
</dbReference>
<dbReference type="EC" id="2.6.1.-" evidence="6"/>
<dbReference type="PANTHER" id="PTHR46383:SF1">
    <property type="entry name" value="ASPARTATE AMINOTRANSFERASE"/>
    <property type="match status" value="1"/>
</dbReference>
<dbReference type="GO" id="GO:0006520">
    <property type="term" value="P:amino acid metabolic process"/>
    <property type="evidence" value="ECO:0007669"/>
    <property type="project" value="InterPro"/>
</dbReference>
<accession>A0A7Z8YLV3</accession>
<evidence type="ECO:0000313" key="9">
    <source>
        <dbReference type="Proteomes" id="UP000270205"/>
    </source>
</evidence>
<dbReference type="InterPro" id="IPR050596">
    <property type="entry name" value="AspAT/PAT-like"/>
</dbReference>
<comment type="similarity">
    <text evidence="2 6">Belongs to the class-I pyridoxal-phosphate-dependent aminotransferase family.</text>
</comment>
<keyword evidence="5" id="KW-0663">Pyridoxal phosphate</keyword>
<dbReference type="CDD" id="cd00609">
    <property type="entry name" value="AAT_like"/>
    <property type="match status" value="1"/>
</dbReference>
<protein>
    <recommendedName>
        <fullName evidence="6">Aminotransferase</fullName>
        <ecNumber evidence="6">2.6.1.-</ecNumber>
    </recommendedName>
</protein>
<dbReference type="InterPro" id="IPR015424">
    <property type="entry name" value="PyrdxlP-dep_Trfase"/>
</dbReference>
<dbReference type="InterPro" id="IPR004838">
    <property type="entry name" value="NHTrfase_class1_PyrdxlP-BS"/>
</dbReference>